<proteinExistence type="inferred from homology"/>
<comment type="cofactor">
    <cofactor evidence="5">
        <name>a divalent metal cation</name>
        <dbReference type="ChEBI" id="CHEBI:60240"/>
    </cofactor>
    <text evidence="5">Binds 2 divalent metal cations per subunit.</text>
</comment>
<reference evidence="6" key="1">
    <citation type="journal article" name="DNA Res.">
        <title>The physiological potential of anammox bacteria as revealed by their core genome structure.</title>
        <authorList>
            <person name="Okubo T."/>
            <person name="Toyoda A."/>
            <person name="Fukuhara K."/>
            <person name="Uchiyama I."/>
            <person name="Harigaya Y."/>
            <person name="Kuroiwa M."/>
            <person name="Suzuki T."/>
            <person name="Murakami Y."/>
            <person name="Suwa Y."/>
            <person name="Takami H."/>
        </authorList>
    </citation>
    <scope>NUCLEOTIDE SEQUENCE</scope>
    <source>
        <strain evidence="6">317325-2</strain>
    </source>
</reference>
<keyword evidence="1 5" id="KW-0479">Metal-binding</keyword>
<evidence type="ECO:0000256" key="4">
    <source>
        <dbReference type="PIRSR" id="PIRSR001123-1"/>
    </source>
</evidence>
<feature type="binding site" evidence="5">
    <location>
        <position position="189"/>
    </location>
    <ligand>
        <name>Zn(2+)</name>
        <dbReference type="ChEBI" id="CHEBI:29105"/>
        <label>2</label>
    </ligand>
</feature>
<dbReference type="GO" id="GO:0004177">
    <property type="term" value="F:aminopeptidase activity"/>
    <property type="evidence" value="ECO:0007669"/>
    <property type="project" value="UniProtKB-UniRule"/>
</dbReference>
<dbReference type="KEGG" id="npy:NPRO_07490"/>
<feature type="active site" description="Proton acceptor" evidence="4">
    <location>
        <position position="223"/>
    </location>
</feature>
<protein>
    <submittedName>
        <fullName evidence="6">Peptidase M42</fullName>
    </submittedName>
</protein>
<dbReference type="Gene3D" id="3.40.630.10">
    <property type="entry name" value="Zn peptidases"/>
    <property type="match status" value="2"/>
</dbReference>
<keyword evidence="2" id="KW-0378">Hydrolase</keyword>
<gene>
    <name evidence="6" type="ORF">NPRO_07490</name>
</gene>
<organism evidence="6 7">
    <name type="scientific">Candidatus Nitrosymbiomonas proteolyticus</name>
    <dbReference type="NCBI Taxonomy" id="2608984"/>
    <lineage>
        <taxon>Bacteria</taxon>
        <taxon>Bacillati</taxon>
        <taxon>Armatimonadota</taxon>
        <taxon>Armatimonadota incertae sedis</taxon>
        <taxon>Candidatus Nitrosymbiomonas</taxon>
    </lineage>
</organism>
<dbReference type="CDD" id="cd05657">
    <property type="entry name" value="M42_glucanase_like"/>
    <property type="match status" value="1"/>
</dbReference>
<evidence type="ECO:0000256" key="2">
    <source>
        <dbReference type="ARBA" id="ARBA00022801"/>
    </source>
</evidence>
<dbReference type="InterPro" id="IPR051464">
    <property type="entry name" value="Peptidase_M42_aminopept"/>
</dbReference>
<dbReference type="PANTHER" id="PTHR32481">
    <property type="entry name" value="AMINOPEPTIDASE"/>
    <property type="match status" value="1"/>
</dbReference>
<accession>A0A809SDM1</accession>
<feature type="binding site" evidence="5">
    <location>
        <position position="189"/>
    </location>
    <ligand>
        <name>Zn(2+)</name>
        <dbReference type="ChEBI" id="CHEBI:29105"/>
        <label>1</label>
    </ligand>
</feature>
<evidence type="ECO:0000313" key="7">
    <source>
        <dbReference type="Proteomes" id="UP000662873"/>
    </source>
</evidence>
<sequence length="348" mass="37851">MSRFEISKDYLVHALVDLLNTPSPTGNTDWAVSFVEQELEALGVPYVRTPKGAVVATLEGLRHDRPRALTAHVDTLGAVVKEIKANGRLRLSALNGVVWPTVESEGVTISTRGGRQLRGSIVFANGAAHVNKEARTAVRDDANLEVRIDERTRSAEETRLLGIDVGDFVAFDPRVEVLESGFVRSRFLDDKSAVACLLAAVKALRQVEITPSQRATLLFSNYEEVGHGGIDGLPTDLAELVVVDMAALGEGLQGDEFHCSICVKDSSGPYSRRLTERLRNLAERAGIDLKADVYPYYSSDGSAYWQAGGQAEVALIGPGVDTSHGYERTHIDALLDTSQLLAEYLFEE</sequence>
<evidence type="ECO:0000256" key="5">
    <source>
        <dbReference type="PIRSR" id="PIRSR001123-2"/>
    </source>
</evidence>
<feature type="binding site" evidence="5">
    <location>
        <position position="72"/>
    </location>
    <ligand>
        <name>Zn(2+)</name>
        <dbReference type="ChEBI" id="CHEBI:29105"/>
        <label>1</label>
    </ligand>
</feature>
<comment type="similarity">
    <text evidence="3">Belongs to the peptidase M42 family.</text>
</comment>
<evidence type="ECO:0000313" key="6">
    <source>
        <dbReference type="EMBL" id="BBO23154.1"/>
    </source>
</evidence>
<dbReference type="PIRSF" id="PIRSF001123">
    <property type="entry name" value="PepA_GA"/>
    <property type="match status" value="1"/>
</dbReference>
<dbReference type="EMBL" id="AP021858">
    <property type="protein sequence ID" value="BBO23154.1"/>
    <property type="molecule type" value="Genomic_DNA"/>
</dbReference>
<dbReference type="Pfam" id="PF05343">
    <property type="entry name" value="Peptidase_M42"/>
    <property type="match status" value="1"/>
</dbReference>
<feature type="binding site" evidence="5">
    <location>
        <position position="244"/>
    </location>
    <ligand>
        <name>Zn(2+)</name>
        <dbReference type="ChEBI" id="CHEBI:29105"/>
        <label>1</label>
    </ligand>
</feature>
<evidence type="ECO:0000256" key="1">
    <source>
        <dbReference type="ARBA" id="ARBA00022723"/>
    </source>
</evidence>
<dbReference type="InterPro" id="IPR008007">
    <property type="entry name" value="Peptidase_M42"/>
</dbReference>
<dbReference type="PANTHER" id="PTHR32481:SF7">
    <property type="entry name" value="AMINOPEPTIDASE YHFE-RELATED"/>
    <property type="match status" value="1"/>
</dbReference>
<dbReference type="AlphaFoldDB" id="A0A809SDM1"/>
<dbReference type="SUPFAM" id="SSF101821">
    <property type="entry name" value="Aminopeptidase/glucanase lid domain"/>
    <property type="match status" value="1"/>
</dbReference>
<dbReference type="Proteomes" id="UP000662873">
    <property type="component" value="Chromosome"/>
</dbReference>
<feature type="binding site" evidence="5">
    <location>
        <position position="224"/>
    </location>
    <ligand>
        <name>Zn(2+)</name>
        <dbReference type="ChEBI" id="CHEBI:29105"/>
        <label>2</label>
    </ligand>
</feature>
<evidence type="ECO:0000256" key="3">
    <source>
        <dbReference type="PIRNR" id="PIRNR001123"/>
    </source>
</evidence>
<dbReference type="GO" id="GO:0046872">
    <property type="term" value="F:metal ion binding"/>
    <property type="evidence" value="ECO:0007669"/>
    <property type="project" value="UniProtKB-UniRule"/>
</dbReference>
<dbReference type="SUPFAM" id="SSF53187">
    <property type="entry name" value="Zn-dependent exopeptidases"/>
    <property type="match status" value="1"/>
</dbReference>
<name>A0A809SDM1_9BACT</name>